<dbReference type="InterPro" id="IPR012341">
    <property type="entry name" value="6hp_glycosidase-like_sf"/>
</dbReference>
<sequence>MGQYTWGVLLVACSVLFRVQAATTLWFNESAIIPIGSGRLGAEVFGQVPTEVLVLNEDRIWSGSMNDPNNPNCPGVLPQIREYIWKDDLVDALNTVQASCMANPIKQQVFQTAGNLSLAFPADSTSSITAYNHSLDLNTAIATTTYTTSGGVQFTRTSFASHLDNVIVMKISANVTGQVEFEVSFTTPMDIPTFSANGSSLTLTGQGHKRDLPCSINFLARAEISTTNGSVSVGEGGDTLVVSGADEAIVRIAIDTNYVRYDDVSGDPEAKVSAALDLARDKTWEELRDAHVEDYSALFGRVEISLGTPSEFTYLPTNIRKNLPGGADADPDLFALYAQYGRYQGIASSRKTEPSNLQGIWNSETSPPWGSKHTLNINQQMNSWLAEPLNIAETLDPLWNMISEMAERGKDTALTEYNITRGWIGHHNTGIWRDSAPIDAAFYGMWPMAPAWMMQHFWEHYAFEPDNVEWVRDVAYPLMKGLSEFYLDFLVAAPKDVEPNEYLVTNPSMSPERTIRTDNGTKVSLTYGSTIDNQLLLDLFTHTAEFATLLNVDDDFAANLTTAASRLVPLRIGSRGQIQEWARDYNNTGGFTHISHMYPLFPSSHIDPRLNETLATAANVSLVIRGDSDAGWPTAWRANCYARLLDGEKAHYYLIRLLQLFSYDNLWSINGDAWQIDANFGGANAVAEMVLQSHNGEIHLLPAIPAAWGEGRVTGFRARGGFTLDLEWSGGALTEAKIKSTSGTAATRVFATVAVATVSVKYGSASSGDLEQIDEVEELRRADCVDSGFLSPSQSQRVEPLFSSLHDDVNP</sequence>
<evidence type="ECO:0008006" key="7">
    <source>
        <dbReference type="Google" id="ProtNLM"/>
    </source>
</evidence>
<evidence type="ECO:0000256" key="1">
    <source>
        <dbReference type="SAM" id="SignalP"/>
    </source>
</evidence>
<reference evidence="5 6" key="1">
    <citation type="submission" date="2024-02" db="EMBL/GenBank/DDBJ databases">
        <title>A draft genome for the cacao thread blight pathogen Marasmius crinis-equi.</title>
        <authorList>
            <person name="Cohen S.P."/>
            <person name="Baruah I.K."/>
            <person name="Amoako-Attah I."/>
            <person name="Bukari Y."/>
            <person name="Meinhardt L.W."/>
            <person name="Bailey B.A."/>
        </authorList>
    </citation>
    <scope>NUCLEOTIDE SEQUENCE [LARGE SCALE GENOMIC DNA]</scope>
    <source>
        <strain evidence="5 6">GH-76</strain>
    </source>
</reference>
<proteinExistence type="predicted"/>
<feature type="domain" description="Glycosyl hydrolase family 95 catalytic" evidence="4">
    <location>
        <begin position="284"/>
        <end position="689"/>
    </location>
</feature>
<organism evidence="5 6">
    <name type="scientific">Marasmius crinis-equi</name>
    <dbReference type="NCBI Taxonomy" id="585013"/>
    <lineage>
        <taxon>Eukaryota</taxon>
        <taxon>Fungi</taxon>
        <taxon>Dikarya</taxon>
        <taxon>Basidiomycota</taxon>
        <taxon>Agaricomycotina</taxon>
        <taxon>Agaricomycetes</taxon>
        <taxon>Agaricomycetidae</taxon>
        <taxon>Agaricales</taxon>
        <taxon>Marasmiineae</taxon>
        <taxon>Marasmiaceae</taxon>
        <taxon>Marasmius</taxon>
    </lineage>
</organism>
<comment type="caution">
    <text evidence="5">The sequence shown here is derived from an EMBL/GenBank/DDBJ whole genome shotgun (WGS) entry which is preliminary data.</text>
</comment>
<dbReference type="InterPro" id="IPR054363">
    <property type="entry name" value="GH95_cat"/>
</dbReference>
<keyword evidence="6" id="KW-1185">Reference proteome</keyword>
<evidence type="ECO:0000259" key="2">
    <source>
        <dbReference type="Pfam" id="PF14498"/>
    </source>
</evidence>
<evidence type="ECO:0000313" key="5">
    <source>
        <dbReference type="EMBL" id="KAL0569940.1"/>
    </source>
</evidence>
<evidence type="ECO:0000259" key="4">
    <source>
        <dbReference type="Pfam" id="PF22124"/>
    </source>
</evidence>
<dbReference type="Proteomes" id="UP001465976">
    <property type="component" value="Unassembled WGS sequence"/>
</dbReference>
<evidence type="ECO:0000259" key="3">
    <source>
        <dbReference type="Pfam" id="PF21307"/>
    </source>
</evidence>
<evidence type="ECO:0000313" key="6">
    <source>
        <dbReference type="Proteomes" id="UP001465976"/>
    </source>
</evidence>
<dbReference type="InterPro" id="IPR027414">
    <property type="entry name" value="GH95_N_dom"/>
</dbReference>
<dbReference type="Pfam" id="PF21307">
    <property type="entry name" value="Glyco_hydro_95_C"/>
    <property type="match status" value="1"/>
</dbReference>
<feature type="domain" description="Alpha fucosidase A-like C-terminal" evidence="3">
    <location>
        <begin position="692"/>
        <end position="749"/>
    </location>
</feature>
<protein>
    <recommendedName>
        <fullName evidence="7">Glycosyl hydrolase family 95 N-terminal domain-containing protein</fullName>
    </recommendedName>
</protein>
<name>A0ABR3F3Z7_9AGAR</name>
<dbReference type="Pfam" id="PF14498">
    <property type="entry name" value="Glyco_hyd_65N_2"/>
    <property type="match status" value="1"/>
</dbReference>
<dbReference type="PANTHER" id="PTHR31084:SF0">
    <property type="entry name" value="ALPHA-L-FUCOSIDASE 2"/>
    <property type="match status" value="1"/>
</dbReference>
<keyword evidence="1" id="KW-0732">Signal</keyword>
<dbReference type="InterPro" id="IPR049053">
    <property type="entry name" value="AFCA-like_C"/>
</dbReference>
<dbReference type="InterPro" id="IPR008928">
    <property type="entry name" value="6-hairpin_glycosidase_sf"/>
</dbReference>
<dbReference type="PIRSF" id="PIRSF007663">
    <property type="entry name" value="UCP007663"/>
    <property type="match status" value="1"/>
</dbReference>
<feature type="domain" description="Glycosyl hydrolase family 95 N-terminal" evidence="2">
    <location>
        <begin position="27"/>
        <end position="260"/>
    </location>
</feature>
<feature type="signal peptide" evidence="1">
    <location>
        <begin position="1"/>
        <end position="21"/>
    </location>
</feature>
<dbReference type="Gene3D" id="1.50.10.10">
    <property type="match status" value="1"/>
</dbReference>
<gene>
    <name evidence="5" type="ORF">V5O48_012024</name>
</gene>
<accession>A0ABR3F3Z7</accession>
<feature type="chain" id="PRO_5045248384" description="Glycosyl hydrolase family 95 N-terminal domain-containing protein" evidence="1">
    <location>
        <begin position="22"/>
        <end position="811"/>
    </location>
</feature>
<dbReference type="PANTHER" id="PTHR31084">
    <property type="entry name" value="ALPHA-L-FUCOSIDASE 2"/>
    <property type="match status" value="1"/>
</dbReference>
<dbReference type="EMBL" id="JBAHYK010001023">
    <property type="protein sequence ID" value="KAL0569940.1"/>
    <property type="molecule type" value="Genomic_DNA"/>
</dbReference>
<dbReference type="Pfam" id="PF22124">
    <property type="entry name" value="Glyco_hydro_95_cat"/>
    <property type="match status" value="1"/>
</dbReference>
<dbReference type="SUPFAM" id="SSF48208">
    <property type="entry name" value="Six-hairpin glycosidases"/>
    <property type="match status" value="1"/>
</dbReference>
<dbReference type="InterPro" id="IPR016518">
    <property type="entry name" value="Alpha-L-fucosidase"/>
</dbReference>